<evidence type="ECO:0000313" key="2">
    <source>
        <dbReference type="Proteomes" id="UP001283361"/>
    </source>
</evidence>
<keyword evidence="2" id="KW-1185">Reference proteome</keyword>
<reference evidence="1" key="1">
    <citation type="journal article" date="2023" name="G3 (Bethesda)">
        <title>A reference genome for the long-term kleptoplast-retaining sea slug Elysia crispata morphotype clarki.</title>
        <authorList>
            <person name="Eastman K.E."/>
            <person name="Pendleton A.L."/>
            <person name="Shaikh M.A."/>
            <person name="Suttiyut T."/>
            <person name="Ogas R."/>
            <person name="Tomko P."/>
            <person name="Gavelis G."/>
            <person name="Widhalm J.R."/>
            <person name="Wisecaver J.H."/>
        </authorList>
    </citation>
    <scope>NUCLEOTIDE SEQUENCE</scope>
    <source>
        <strain evidence="1">ECLA1</strain>
    </source>
</reference>
<protein>
    <submittedName>
        <fullName evidence="1">Uncharacterized protein</fullName>
    </submittedName>
</protein>
<evidence type="ECO:0000313" key="1">
    <source>
        <dbReference type="EMBL" id="KAK3728386.1"/>
    </source>
</evidence>
<comment type="caution">
    <text evidence="1">The sequence shown here is derived from an EMBL/GenBank/DDBJ whole genome shotgun (WGS) entry which is preliminary data.</text>
</comment>
<proteinExistence type="predicted"/>
<gene>
    <name evidence="1" type="ORF">RRG08_057724</name>
</gene>
<sequence>MHIKNCKFKNPAKTFHEQPRVPPLCMGIVGVQLKTAIMSVRFWVGDQKPQRAILIYNFMYFHFDVRYKNVKCTLI</sequence>
<accession>A0AAE1CQA5</accession>
<dbReference type="EMBL" id="JAWDGP010007187">
    <property type="protein sequence ID" value="KAK3728386.1"/>
    <property type="molecule type" value="Genomic_DNA"/>
</dbReference>
<dbReference type="AlphaFoldDB" id="A0AAE1CQA5"/>
<organism evidence="1 2">
    <name type="scientific">Elysia crispata</name>
    <name type="common">lettuce slug</name>
    <dbReference type="NCBI Taxonomy" id="231223"/>
    <lineage>
        <taxon>Eukaryota</taxon>
        <taxon>Metazoa</taxon>
        <taxon>Spiralia</taxon>
        <taxon>Lophotrochozoa</taxon>
        <taxon>Mollusca</taxon>
        <taxon>Gastropoda</taxon>
        <taxon>Heterobranchia</taxon>
        <taxon>Euthyneura</taxon>
        <taxon>Panpulmonata</taxon>
        <taxon>Sacoglossa</taxon>
        <taxon>Placobranchoidea</taxon>
        <taxon>Plakobranchidae</taxon>
        <taxon>Elysia</taxon>
    </lineage>
</organism>
<dbReference type="Proteomes" id="UP001283361">
    <property type="component" value="Unassembled WGS sequence"/>
</dbReference>
<name>A0AAE1CQA5_9GAST</name>